<proteinExistence type="predicted"/>
<evidence type="ECO:0000313" key="2">
    <source>
        <dbReference type="EMBL" id="GLS14318.1"/>
    </source>
</evidence>
<evidence type="ECO:0000259" key="1">
    <source>
        <dbReference type="Pfam" id="PF12172"/>
    </source>
</evidence>
<reference evidence="3" key="1">
    <citation type="journal article" date="2019" name="Int. J. Syst. Evol. Microbiol.">
        <title>The Global Catalogue of Microorganisms (GCM) 10K type strain sequencing project: providing services to taxonomists for standard genome sequencing and annotation.</title>
        <authorList>
            <consortium name="The Broad Institute Genomics Platform"/>
            <consortium name="The Broad Institute Genome Sequencing Center for Infectious Disease"/>
            <person name="Wu L."/>
            <person name="Ma J."/>
        </authorList>
    </citation>
    <scope>NUCLEOTIDE SEQUENCE [LARGE SCALE GENOMIC DNA]</scope>
    <source>
        <strain evidence="3">NBRC 109341</strain>
    </source>
</reference>
<organism evidence="2 3">
    <name type="scientific">Hydrogenophaga electricum</name>
    <dbReference type="NCBI Taxonomy" id="1230953"/>
    <lineage>
        <taxon>Bacteria</taxon>
        <taxon>Pseudomonadati</taxon>
        <taxon>Pseudomonadota</taxon>
        <taxon>Betaproteobacteria</taxon>
        <taxon>Burkholderiales</taxon>
        <taxon>Comamonadaceae</taxon>
        <taxon>Hydrogenophaga</taxon>
    </lineage>
</organism>
<evidence type="ECO:0000313" key="3">
    <source>
        <dbReference type="Proteomes" id="UP001156903"/>
    </source>
</evidence>
<name>A0ABQ6C3W1_9BURK</name>
<dbReference type="RefSeq" id="WP_284307465.1">
    <property type="nucleotide sequence ID" value="NZ_BSPB01000010.1"/>
</dbReference>
<accession>A0ABQ6C3W1</accession>
<dbReference type="InterPro" id="IPR012340">
    <property type="entry name" value="NA-bd_OB-fold"/>
</dbReference>
<comment type="caution">
    <text evidence="2">The sequence shown here is derived from an EMBL/GenBank/DDBJ whole genome shotgun (WGS) entry which is preliminary data.</text>
</comment>
<feature type="domain" description="ChsH2 rubredoxin-like zinc ribbon" evidence="1">
    <location>
        <begin position="27"/>
        <end position="52"/>
    </location>
</feature>
<dbReference type="Pfam" id="PF12172">
    <property type="entry name" value="zf-ChsH2"/>
    <property type="match status" value="1"/>
</dbReference>
<dbReference type="Proteomes" id="UP001156903">
    <property type="component" value="Unassembled WGS sequence"/>
</dbReference>
<dbReference type="EMBL" id="BSPB01000010">
    <property type="protein sequence ID" value="GLS14318.1"/>
    <property type="molecule type" value="Genomic_DNA"/>
</dbReference>
<dbReference type="SUPFAM" id="SSF50249">
    <property type="entry name" value="Nucleic acid-binding proteins"/>
    <property type="match status" value="1"/>
</dbReference>
<protein>
    <recommendedName>
        <fullName evidence="1">ChsH2 rubredoxin-like zinc ribbon domain-containing protein</fullName>
    </recommendedName>
</protein>
<sequence length="143" mass="15236">MIDQLTSLKPLHPTLYQLASDGTSLDFIFSQCPVCGTVNFPANVPGCSHCGDPLTEAPRLTRPGQGELLEFVTIHVPLIPDMQAPTIAGDIRIADGIVEEGVIGVKDESGLRTGMTLKAIAEVREAQGVYACVFVPMNEEVAT</sequence>
<dbReference type="InterPro" id="IPR022002">
    <property type="entry name" value="ChsH2_Znr"/>
</dbReference>
<gene>
    <name evidence="2" type="ORF">GCM10007935_17490</name>
</gene>
<keyword evidence="3" id="KW-1185">Reference proteome</keyword>